<accession>X1PTT3</accession>
<proteinExistence type="predicted"/>
<dbReference type="EMBL" id="BARV01025840">
    <property type="protein sequence ID" value="GAI34274.1"/>
    <property type="molecule type" value="Genomic_DNA"/>
</dbReference>
<comment type="caution">
    <text evidence="1">The sequence shown here is derived from an EMBL/GenBank/DDBJ whole genome shotgun (WGS) entry which is preliminary data.</text>
</comment>
<protein>
    <submittedName>
        <fullName evidence="1">Uncharacterized protein</fullName>
    </submittedName>
</protein>
<feature type="non-terminal residue" evidence="1">
    <location>
        <position position="101"/>
    </location>
</feature>
<name>X1PTT3_9ZZZZ</name>
<organism evidence="1">
    <name type="scientific">marine sediment metagenome</name>
    <dbReference type="NCBI Taxonomy" id="412755"/>
    <lineage>
        <taxon>unclassified sequences</taxon>
        <taxon>metagenomes</taxon>
        <taxon>ecological metagenomes</taxon>
    </lineage>
</organism>
<evidence type="ECO:0000313" key="1">
    <source>
        <dbReference type="EMBL" id="GAI34274.1"/>
    </source>
</evidence>
<dbReference type="AlphaFoldDB" id="X1PTT3"/>
<reference evidence="1" key="1">
    <citation type="journal article" date="2014" name="Front. Microbiol.">
        <title>High frequency of phylogenetically diverse reductive dehalogenase-homologous genes in deep subseafloor sedimentary metagenomes.</title>
        <authorList>
            <person name="Kawai M."/>
            <person name="Futagami T."/>
            <person name="Toyoda A."/>
            <person name="Takaki Y."/>
            <person name="Nishi S."/>
            <person name="Hori S."/>
            <person name="Arai W."/>
            <person name="Tsubouchi T."/>
            <person name="Morono Y."/>
            <person name="Uchiyama I."/>
            <person name="Ito T."/>
            <person name="Fujiyama A."/>
            <person name="Inagaki F."/>
            <person name="Takami H."/>
        </authorList>
    </citation>
    <scope>NUCLEOTIDE SEQUENCE</scope>
    <source>
        <strain evidence="1">Expedition CK06-06</strain>
    </source>
</reference>
<sequence>MKSLANLSYLSSIKQICDIHPKLLYFICYWGTHGRFPIRNIIDCQEDCKMLSKLGITNYDPPYERATHLITYQSCNFTSLGENILEELKNESICEELQKII</sequence>
<gene>
    <name evidence="1" type="ORF">S06H3_41861</name>
</gene>